<gene>
    <name evidence="2" type="primary">B1114B07.4</name>
</gene>
<organism evidence="2">
    <name type="scientific">Oryza sativa subsp. japonica</name>
    <name type="common">Rice</name>
    <dbReference type="NCBI Taxonomy" id="39947"/>
    <lineage>
        <taxon>Eukaryota</taxon>
        <taxon>Viridiplantae</taxon>
        <taxon>Streptophyta</taxon>
        <taxon>Embryophyta</taxon>
        <taxon>Tracheophyta</taxon>
        <taxon>Spermatophyta</taxon>
        <taxon>Magnoliopsida</taxon>
        <taxon>Liliopsida</taxon>
        <taxon>Poales</taxon>
        <taxon>Poaceae</taxon>
        <taxon>BOP clade</taxon>
        <taxon>Oryzoideae</taxon>
        <taxon>Oryzeae</taxon>
        <taxon>Oryzinae</taxon>
        <taxon>Oryza</taxon>
        <taxon>Oryza sativa</taxon>
    </lineage>
</organism>
<proteinExistence type="predicted"/>
<reference evidence="2" key="1">
    <citation type="journal article" date="2002" name="Nature">
        <title>The genome sequence and structure of rice chromosome 1.</title>
        <authorList>
            <person name="Sasaki T."/>
            <person name="Matsumoto T."/>
            <person name="Yamamoto K."/>
            <person name="Sakata K."/>
            <person name="Baba T."/>
            <person name="Katayose Y."/>
            <person name="Wu J."/>
            <person name="Niimura Y."/>
            <person name="Cheng Z."/>
            <person name="Nagamura Y."/>
            <person name="Antonio B.A."/>
            <person name="Kanamori H."/>
            <person name="Hosokawa S."/>
            <person name="Masukawa M."/>
            <person name="Arikawa K."/>
            <person name="Chiden Y."/>
            <person name="Hayashi M."/>
            <person name="Okamoto M."/>
            <person name="Ando T."/>
            <person name="Aoki H."/>
            <person name="Arita K."/>
            <person name="Hamada M."/>
            <person name="Harada C."/>
            <person name="Hijishita S."/>
            <person name="Honda M."/>
            <person name="Ichikawa Y."/>
            <person name="Idonuma A."/>
            <person name="Iijima M."/>
            <person name="Ikeda M."/>
            <person name="Ikeno M."/>
            <person name="Itoh S."/>
            <person name="Itoh T."/>
            <person name="Itoh Y."/>
            <person name="Itoh Y."/>
            <person name="Iwabuchi A."/>
            <person name="Kamiya K."/>
            <person name="Karasawa W."/>
            <person name="Katagiri S."/>
            <person name="Kikuta A."/>
            <person name="Kobayashi N."/>
            <person name="Kono I."/>
            <person name="Machita K."/>
            <person name="Maehara T."/>
            <person name="Mizuno H."/>
            <person name="Mizubayashi T."/>
            <person name="Mukai Y."/>
            <person name="Nagasaki H."/>
            <person name="Nakashima M."/>
            <person name="Nakama Y."/>
            <person name="Nakamichi Y."/>
            <person name="Nakamura M."/>
            <person name="Namiki N."/>
            <person name="Negishi M."/>
            <person name="Ohta I."/>
            <person name="Ono N."/>
            <person name="Saji S."/>
            <person name="Sakai K."/>
            <person name="Shibata M."/>
            <person name="Shimokawa T."/>
            <person name="Shomura A."/>
            <person name="Song J."/>
            <person name="Takazaki Y."/>
            <person name="Terasawa K."/>
            <person name="Tsuji K."/>
            <person name="Waki K."/>
            <person name="Yamagata H."/>
            <person name="Yamane H."/>
            <person name="Yoshiki S."/>
            <person name="Yoshihara R."/>
            <person name="Yukawa K."/>
            <person name="Zhong H."/>
            <person name="Iwama H."/>
            <person name="Endo T."/>
            <person name="Ito H."/>
            <person name="Hahn J.H."/>
            <person name="Kim H.I."/>
            <person name="Eun M.Y."/>
            <person name="Yano M."/>
            <person name="Jiang J."/>
            <person name="Gojobori T."/>
        </authorList>
    </citation>
    <scope>NUCLEOTIDE SEQUENCE [LARGE SCALE GENOMIC DNA]</scope>
</reference>
<sequence length="276" mass="29791">MEDRRWAVARTGKRIIPCKRRLSQPHVIIVLSRAVGLRRPPARDNAFSRACDISRPHAKIHLPLTHFKIFTPPLPLNHFKIFTPRLSSFLFSLSSPLSLSLPLLSSPDFHSSPLLTFVVDEARRRRPCTLASGAATGQRRGATSTGPLAPGSGGGGHPLHGFGSGGGRHDCGRDGNQPPRLDPAAVAVPPLDSAAAGGINGDVTRWPWLVAAATGRPWLVEVTGRGGDRGGRVRVAARRRRRRVAAAGCVPAAGGRRFSLFFYFWFFCFHAGGIII</sequence>
<dbReference type="AlphaFoldDB" id="Q656Z2"/>
<evidence type="ECO:0000256" key="1">
    <source>
        <dbReference type="SAM" id="MobiDB-lite"/>
    </source>
</evidence>
<dbReference type="EMBL" id="AP003334">
    <property type="protein sequence ID" value="BAD45126.1"/>
    <property type="molecule type" value="Genomic_DNA"/>
</dbReference>
<feature type="region of interest" description="Disordered" evidence="1">
    <location>
        <begin position="130"/>
        <end position="185"/>
    </location>
</feature>
<evidence type="ECO:0000313" key="2">
    <source>
        <dbReference type="EMBL" id="BAD45126.1"/>
    </source>
</evidence>
<protein>
    <submittedName>
        <fullName evidence="2">Uncharacterized protein</fullName>
    </submittedName>
</protein>
<dbReference type="Proteomes" id="UP000817658">
    <property type="component" value="Chromosome 1"/>
</dbReference>
<accession>Q656Z2</accession>
<name>Q656Z2_ORYSJ</name>
<feature type="compositionally biased region" description="Gly residues" evidence="1">
    <location>
        <begin position="151"/>
        <end position="166"/>
    </location>
</feature>